<gene>
    <name evidence="1" type="ORF">SBF1_480019</name>
</gene>
<dbReference type="Proteomes" id="UP000238916">
    <property type="component" value="Unassembled WGS sequence"/>
</dbReference>
<accession>A0A2U3LEW8</accession>
<organism evidence="1 2">
    <name type="scientific">Candidatus Desulfosporosinus infrequens</name>
    <dbReference type="NCBI Taxonomy" id="2043169"/>
    <lineage>
        <taxon>Bacteria</taxon>
        <taxon>Bacillati</taxon>
        <taxon>Bacillota</taxon>
        <taxon>Clostridia</taxon>
        <taxon>Eubacteriales</taxon>
        <taxon>Desulfitobacteriaceae</taxon>
        <taxon>Desulfosporosinus</taxon>
    </lineage>
</organism>
<reference evidence="2" key="1">
    <citation type="submission" date="2018-02" db="EMBL/GenBank/DDBJ databases">
        <authorList>
            <person name="Hausmann B."/>
        </authorList>
    </citation>
    <scope>NUCLEOTIDE SEQUENCE [LARGE SCALE GENOMIC DNA]</scope>
    <source>
        <strain evidence="2">Peat soil MAG SbF1</strain>
    </source>
</reference>
<name>A0A2U3LEW8_9FIRM</name>
<dbReference type="EMBL" id="OMOF01000423">
    <property type="protein sequence ID" value="SPF50438.1"/>
    <property type="molecule type" value="Genomic_DNA"/>
</dbReference>
<evidence type="ECO:0000313" key="2">
    <source>
        <dbReference type="Proteomes" id="UP000238916"/>
    </source>
</evidence>
<dbReference type="AlphaFoldDB" id="A0A2U3LEW8"/>
<sequence>MIVKSQTEFIYRQPYFLDSREKLYLQIELRIIIFVTIQVLRYSTTDYTN</sequence>
<proteinExistence type="predicted"/>
<evidence type="ECO:0000313" key="1">
    <source>
        <dbReference type="EMBL" id="SPF50438.1"/>
    </source>
</evidence>
<protein>
    <submittedName>
        <fullName evidence="1">Uncharacterized protein</fullName>
    </submittedName>
</protein>